<evidence type="ECO:0000313" key="1">
    <source>
        <dbReference type="EMBL" id="MBH1942323.1"/>
    </source>
</evidence>
<dbReference type="EMBL" id="JAEAGR010000020">
    <property type="protein sequence ID" value="MBH1942323.1"/>
    <property type="molecule type" value="Genomic_DNA"/>
</dbReference>
<gene>
    <name evidence="1" type="ORF">I5677_15585</name>
</gene>
<reference evidence="1" key="1">
    <citation type="submission" date="2020-12" db="EMBL/GenBank/DDBJ databases">
        <title>M. sibirica DSM 26468T genome.</title>
        <authorList>
            <person name="Thieme N."/>
            <person name="Rettenmaier R."/>
            <person name="Zverlov V."/>
            <person name="Liebl W."/>
        </authorList>
    </citation>
    <scope>NUCLEOTIDE SEQUENCE</scope>
    <source>
        <strain evidence="1">DSM 26468</strain>
    </source>
</reference>
<comment type="caution">
    <text evidence="1">The sequence shown here is derived from an EMBL/GenBank/DDBJ whole genome shotgun (WGS) entry which is preliminary data.</text>
</comment>
<dbReference type="InterPro" id="IPR043519">
    <property type="entry name" value="NT_sf"/>
</dbReference>
<dbReference type="SUPFAM" id="SSF81301">
    <property type="entry name" value="Nucleotidyltransferase"/>
    <property type="match status" value="1"/>
</dbReference>
<organism evidence="1 2">
    <name type="scientific">Mobilitalea sibirica</name>
    <dbReference type="NCBI Taxonomy" id="1462919"/>
    <lineage>
        <taxon>Bacteria</taxon>
        <taxon>Bacillati</taxon>
        <taxon>Bacillota</taxon>
        <taxon>Clostridia</taxon>
        <taxon>Lachnospirales</taxon>
        <taxon>Lachnospiraceae</taxon>
        <taxon>Mobilitalea</taxon>
    </lineage>
</organism>
<dbReference type="Pfam" id="PF04229">
    <property type="entry name" value="GrpB"/>
    <property type="match status" value="1"/>
</dbReference>
<dbReference type="InterPro" id="IPR007344">
    <property type="entry name" value="GrpB/CoaE"/>
</dbReference>
<keyword evidence="2" id="KW-1185">Reference proteome</keyword>
<dbReference type="AlphaFoldDB" id="A0A8J7L3D2"/>
<name>A0A8J7L3D2_9FIRM</name>
<dbReference type="Proteomes" id="UP000623269">
    <property type="component" value="Unassembled WGS sequence"/>
</dbReference>
<dbReference type="RefSeq" id="WP_197662576.1">
    <property type="nucleotide sequence ID" value="NZ_JAEAGR010000020.1"/>
</dbReference>
<proteinExistence type="predicted"/>
<accession>A0A8J7L3D2</accession>
<evidence type="ECO:0000313" key="2">
    <source>
        <dbReference type="Proteomes" id="UP000623269"/>
    </source>
</evidence>
<dbReference type="PANTHER" id="PTHR34822:SF1">
    <property type="entry name" value="GRPB FAMILY PROTEIN"/>
    <property type="match status" value="1"/>
</dbReference>
<dbReference type="PANTHER" id="PTHR34822">
    <property type="entry name" value="GRPB DOMAIN PROTEIN (AFU_ORTHOLOGUE AFUA_1G01530)"/>
    <property type="match status" value="1"/>
</dbReference>
<dbReference type="Gene3D" id="3.30.460.10">
    <property type="entry name" value="Beta Polymerase, domain 2"/>
    <property type="match status" value="1"/>
</dbReference>
<protein>
    <submittedName>
        <fullName evidence="1">GrpB family protein</fullName>
    </submittedName>
</protein>
<sequence length="196" mass="22945">MGSKLEEMSLSQLGELFPIIISDHEPIWKKRYQTEVIALNNIIGQENIIRINHYGSTSIPGLKAKPTIDILLEIDNNTDLEQLIASIKSIGYHYSHQPSNPPPHMMFMKGYTEHGFEGQAYHLHVRYFGDWDELYFREYLLQYPEVAKEYENLKLKLMEQHRNDREAYTRGKTDFIKEATKKAREEIGNRYAIPLS</sequence>